<dbReference type="AlphaFoldDB" id="A0A1C4UDE5"/>
<feature type="domain" description="Type I restriction modification DNA specificity" evidence="4">
    <location>
        <begin position="4"/>
        <end position="158"/>
    </location>
</feature>
<accession>A0A1C4UDE5</accession>
<organism evidence="5 6">
    <name type="scientific">Micromonospora chokoriensis</name>
    <dbReference type="NCBI Taxonomy" id="356851"/>
    <lineage>
        <taxon>Bacteria</taxon>
        <taxon>Bacillati</taxon>
        <taxon>Actinomycetota</taxon>
        <taxon>Actinomycetes</taxon>
        <taxon>Micromonosporales</taxon>
        <taxon>Micromonosporaceae</taxon>
        <taxon>Micromonospora</taxon>
    </lineage>
</organism>
<dbReference type="GO" id="GO:0003677">
    <property type="term" value="F:DNA binding"/>
    <property type="evidence" value="ECO:0007669"/>
    <property type="project" value="UniProtKB-KW"/>
</dbReference>
<name>A0A1C4UDE5_9ACTN</name>
<comment type="similarity">
    <text evidence="1">Belongs to the type-I restriction system S methylase family.</text>
</comment>
<dbReference type="Proteomes" id="UP000198224">
    <property type="component" value="Chromosome I"/>
</dbReference>
<evidence type="ECO:0000313" key="5">
    <source>
        <dbReference type="EMBL" id="SCE69677.1"/>
    </source>
</evidence>
<proteinExistence type="inferred from homology"/>
<evidence type="ECO:0000256" key="1">
    <source>
        <dbReference type="ARBA" id="ARBA00010923"/>
    </source>
</evidence>
<dbReference type="CDD" id="cd17262">
    <property type="entry name" value="RMtype1_S_Aco12261I-TRD2-CR2"/>
    <property type="match status" value="1"/>
</dbReference>
<dbReference type="InterPro" id="IPR000055">
    <property type="entry name" value="Restrct_endonuc_typeI_TRD"/>
</dbReference>
<dbReference type="Gene3D" id="3.90.220.20">
    <property type="entry name" value="DNA methylase specificity domains"/>
    <property type="match status" value="2"/>
</dbReference>
<evidence type="ECO:0000256" key="2">
    <source>
        <dbReference type="ARBA" id="ARBA00022747"/>
    </source>
</evidence>
<dbReference type="SUPFAM" id="SSF116734">
    <property type="entry name" value="DNA methylase specificity domain"/>
    <property type="match status" value="2"/>
</dbReference>
<protein>
    <submittedName>
        <fullName evidence="5">Type I restriction enzyme, S subunit</fullName>
    </submittedName>
</protein>
<dbReference type="REBASE" id="157961">
    <property type="entry name" value="S.Mch45160ORF315P"/>
</dbReference>
<keyword evidence="6" id="KW-1185">Reference proteome</keyword>
<dbReference type="EMBL" id="LT607409">
    <property type="protein sequence ID" value="SCE69677.1"/>
    <property type="molecule type" value="Genomic_DNA"/>
</dbReference>
<dbReference type="PANTHER" id="PTHR30408">
    <property type="entry name" value="TYPE-1 RESTRICTION ENZYME ECOKI SPECIFICITY PROTEIN"/>
    <property type="match status" value="1"/>
</dbReference>
<gene>
    <name evidence="5" type="ORF">GA0070612_0314</name>
</gene>
<evidence type="ECO:0000259" key="4">
    <source>
        <dbReference type="Pfam" id="PF01420"/>
    </source>
</evidence>
<dbReference type="Pfam" id="PF01420">
    <property type="entry name" value="Methylase_S"/>
    <property type="match status" value="1"/>
</dbReference>
<dbReference type="InterPro" id="IPR044946">
    <property type="entry name" value="Restrct_endonuc_typeI_TRD_sf"/>
</dbReference>
<dbReference type="PANTHER" id="PTHR30408:SF13">
    <property type="entry name" value="TYPE I RESTRICTION ENZYME HINDI SPECIFICITY SUBUNIT"/>
    <property type="match status" value="1"/>
</dbReference>
<keyword evidence="2" id="KW-0680">Restriction system</keyword>
<dbReference type="GO" id="GO:0009307">
    <property type="term" value="P:DNA restriction-modification system"/>
    <property type="evidence" value="ECO:0007669"/>
    <property type="project" value="UniProtKB-KW"/>
</dbReference>
<reference evidence="6" key="1">
    <citation type="submission" date="2016-06" db="EMBL/GenBank/DDBJ databases">
        <authorList>
            <person name="Varghese N."/>
            <person name="Submissions Spin"/>
        </authorList>
    </citation>
    <scope>NUCLEOTIDE SEQUENCE [LARGE SCALE GENOMIC DNA]</scope>
    <source>
        <strain evidence="6">DSM 45160</strain>
    </source>
</reference>
<dbReference type="InterPro" id="IPR052021">
    <property type="entry name" value="Type-I_RS_S_subunit"/>
</dbReference>
<evidence type="ECO:0000256" key="3">
    <source>
        <dbReference type="ARBA" id="ARBA00023125"/>
    </source>
</evidence>
<keyword evidence="3" id="KW-0238">DNA-binding</keyword>
<sequence>MSELREFLLTEVAVCHDSHRRPIRSSDRRPGLYPYYGASGVIDYVDGYLFDGEYLLLAEDGENLRTRKTPIAFIADGRFWVNNHAHVLQGNELASTRYLAYVLQELDLAGFLSGSTQPKLTQSAMSAIRFKLPPRPTQDSVVSLISAIDEKASLNNRIVDTALELANARYAGAMISGGEPRRFALGDLAQIYDGPHATPKKTDRGPYFLSISSLGFGSLDLSKSAHLDEASFVAWTRRVAPGAGDVLFSYETRLGVAALMPPGVQACLGRRMGILRPKSALVSSSVLLHAYLASEFQEVIRQKAVHGATVDRIPLSELGCWEIVLPDAPSTASLAPVLHELHERIWLAQRENEALLELRGALLPRLMSGDLRIRNDARLNVVQAFVR</sequence>
<evidence type="ECO:0000313" key="6">
    <source>
        <dbReference type="Proteomes" id="UP000198224"/>
    </source>
</evidence>